<dbReference type="EMBL" id="FQNC01000018">
    <property type="protein sequence ID" value="SGY20463.1"/>
    <property type="molecule type" value="Genomic_DNA"/>
</dbReference>
<feature type="compositionally biased region" description="Low complexity" evidence="1">
    <location>
        <begin position="26"/>
        <end position="48"/>
    </location>
</feature>
<gene>
    <name evidence="3" type="primary">BQ5605_C016g08063</name>
    <name evidence="3" type="ORF">BQ5605_C016G08063</name>
</gene>
<dbReference type="Proteomes" id="UP000249464">
    <property type="component" value="Unassembled WGS sequence"/>
</dbReference>
<feature type="region of interest" description="Disordered" evidence="1">
    <location>
        <begin position="1"/>
        <end position="48"/>
    </location>
</feature>
<reference evidence="3 4" key="1">
    <citation type="submission" date="2016-11" db="EMBL/GenBank/DDBJ databases">
        <authorList>
            <person name="Jaros S."/>
            <person name="Januszkiewicz K."/>
            <person name="Wedrychowicz H."/>
        </authorList>
    </citation>
    <scope>NUCLEOTIDE SEQUENCE [LARGE SCALE GENOMIC DNA]</scope>
</reference>
<evidence type="ECO:0000313" key="3">
    <source>
        <dbReference type="EMBL" id="SGY20463.1"/>
    </source>
</evidence>
<evidence type="ECO:0000313" key="4">
    <source>
        <dbReference type="Proteomes" id="UP000249464"/>
    </source>
</evidence>
<proteinExistence type="predicted"/>
<keyword evidence="2" id="KW-1133">Transmembrane helix</keyword>
<keyword evidence="2" id="KW-0812">Transmembrane</keyword>
<organism evidence="3 4">
    <name type="scientific">Microbotryum silenes-dioicae</name>
    <dbReference type="NCBI Taxonomy" id="796604"/>
    <lineage>
        <taxon>Eukaryota</taxon>
        <taxon>Fungi</taxon>
        <taxon>Dikarya</taxon>
        <taxon>Basidiomycota</taxon>
        <taxon>Pucciniomycotina</taxon>
        <taxon>Microbotryomycetes</taxon>
        <taxon>Microbotryales</taxon>
        <taxon>Microbotryaceae</taxon>
        <taxon>Microbotryum</taxon>
    </lineage>
</organism>
<accession>A0A2X0LZ43</accession>
<feature type="compositionally biased region" description="Pro residues" evidence="1">
    <location>
        <begin position="9"/>
        <end position="25"/>
    </location>
</feature>
<dbReference type="AlphaFoldDB" id="A0A2X0LZ43"/>
<sequence>MTQSYPPSTSAPPTPSSSSLPPPSRPATTASSASTPSSSSGNARSTTSLEAEELHILINSPEWEDELQLLTYQNSTAPDSLVNCFRSARRLTAFFWAHPVKTYIGVCLLAFCFAVFVRWLGGGWNGSNHLEHAVVSASTPRQRWV</sequence>
<protein>
    <submittedName>
        <fullName evidence="3">BQ5605_C016g08063 protein</fullName>
    </submittedName>
</protein>
<evidence type="ECO:0000256" key="2">
    <source>
        <dbReference type="SAM" id="Phobius"/>
    </source>
</evidence>
<keyword evidence="4" id="KW-1185">Reference proteome</keyword>
<name>A0A2X0LZ43_9BASI</name>
<keyword evidence="2" id="KW-0472">Membrane</keyword>
<feature type="transmembrane region" description="Helical" evidence="2">
    <location>
        <begin position="100"/>
        <end position="120"/>
    </location>
</feature>
<evidence type="ECO:0000256" key="1">
    <source>
        <dbReference type="SAM" id="MobiDB-lite"/>
    </source>
</evidence>